<dbReference type="Proteomes" id="UP000603453">
    <property type="component" value="Unassembled WGS sequence"/>
</dbReference>
<sequence>MKFAKYLESESIPEWRKAYINYKGLKKRLKAIEKYRRLNQIQESQRISTLNTNETRYVPTRSQSVSLDNRSRSHAGLMKRFNFRKPDTELGSLTSPSIQDHELEAISVLEEALTHASEPEQYFFVMLDQDLETISLFYDEKEKQAEGKFKALKMQVQLVRDFAEQLSHYGSAHDIISGDGRLNPMNWFKRRGSNDSDATTTDIPDLPSSIKYNGDHHISYNVARSRLKKAITEFYRSLELLKSYKVLNLSGFQKILKKFDKTAGWKASALYTKKINKYHWAKSHKIDDILRATEKLYIDEFADGHRRRGMSKLRIPERDENYTSTTCRIGLYVGLSVALLARVTQLATDPNVIRDLPNLDYNLQMYACFGLPIFFCLGFAVNTLVWTRSHINYKFIFEFDPRDNLDYHEFAELPSLMLLLLSVVMYIDLSQAFAPTVPSELCPLILFVLIMAAMTCPFPILYYSSRRWLSLSLGRIVLSYLFPIEFRDFFIADELNSLAYSFWTFTYFICAYQWHWTDLDSHCPVKIFWFTPFLACLPPWWRFLQCIRRYKDSKEKVHLVNAVKYTTSMASTLATGYRRMYPNRTMEIIWVLCCVINSTYTSLWDIKMDWGLLQPNSKEFMLRDDLVFYRWTYYVAAPINITLRYAWALNSAGLGVKGEVLGFLTALLEAYRRIQWNFFRLENEHINNCGNYRAIKEIPLPFAFRDTCKTPNGDEEGGIQLLAEPNEIAIPPTAVSPTSPTFDPISPSTTGSFYGRRDFENRHDLDDNSAAVDSLRKINRQPSLVGTVLDRIKSRIPENSIDSDTDNEDEEDSD</sequence>
<comment type="similarity">
    <text evidence="2">Belongs to the SYG1 (TC 2.A.94) family.</text>
</comment>
<dbReference type="InterPro" id="IPR004331">
    <property type="entry name" value="SPX_dom"/>
</dbReference>
<feature type="domain" description="EXS" evidence="8">
    <location>
        <begin position="522"/>
        <end position="712"/>
    </location>
</feature>
<dbReference type="CDD" id="cd14475">
    <property type="entry name" value="SPX_SYG1_like"/>
    <property type="match status" value="1"/>
</dbReference>
<dbReference type="InterPro" id="IPR004342">
    <property type="entry name" value="EXS_C"/>
</dbReference>
<dbReference type="PANTHER" id="PTHR10783">
    <property type="entry name" value="XENOTROPIC AND POLYTROPIC RETROVIRUS RECEPTOR 1-RELATED"/>
    <property type="match status" value="1"/>
</dbReference>
<dbReference type="PROSITE" id="PS51380">
    <property type="entry name" value="EXS"/>
    <property type="match status" value="1"/>
</dbReference>
<evidence type="ECO:0000256" key="4">
    <source>
        <dbReference type="ARBA" id="ARBA00022989"/>
    </source>
</evidence>
<evidence type="ECO:0000256" key="2">
    <source>
        <dbReference type="ARBA" id="ARBA00009665"/>
    </source>
</evidence>
<evidence type="ECO:0000259" key="8">
    <source>
        <dbReference type="PROSITE" id="PS51380"/>
    </source>
</evidence>
<dbReference type="Pfam" id="PF03105">
    <property type="entry name" value="SPX"/>
    <property type="match status" value="1"/>
</dbReference>
<accession>A0A8H7RKN1</accession>
<evidence type="ECO:0000256" key="1">
    <source>
        <dbReference type="ARBA" id="ARBA00004141"/>
    </source>
</evidence>
<dbReference type="GO" id="GO:0005886">
    <property type="term" value="C:plasma membrane"/>
    <property type="evidence" value="ECO:0007669"/>
    <property type="project" value="TreeGrafter"/>
</dbReference>
<protein>
    <recommendedName>
        <fullName evidence="12">Xenotropic and polytropic retrovirus receptor 1</fullName>
    </recommendedName>
</protein>
<feature type="transmembrane region" description="Helical" evidence="7">
    <location>
        <begin position="527"/>
        <end position="544"/>
    </location>
</feature>
<dbReference type="Pfam" id="PF03124">
    <property type="entry name" value="EXS"/>
    <property type="match status" value="1"/>
</dbReference>
<feature type="transmembrane region" description="Helical" evidence="7">
    <location>
        <begin position="626"/>
        <end position="647"/>
    </location>
</feature>
<feature type="region of interest" description="Disordered" evidence="6">
    <location>
        <begin position="789"/>
        <end position="814"/>
    </location>
</feature>
<dbReference type="AlphaFoldDB" id="A0A8H7RKN1"/>
<dbReference type="GO" id="GO:0000822">
    <property type="term" value="F:inositol hexakisphosphate binding"/>
    <property type="evidence" value="ECO:0007669"/>
    <property type="project" value="TreeGrafter"/>
</dbReference>
<dbReference type="OrthoDB" id="9970435at2759"/>
<evidence type="ECO:0000256" key="6">
    <source>
        <dbReference type="SAM" id="MobiDB-lite"/>
    </source>
</evidence>
<organism evidence="10 11">
    <name type="scientific">Mucor saturninus</name>
    <dbReference type="NCBI Taxonomy" id="64648"/>
    <lineage>
        <taxon>Eukaryota</taxon>
        <taxon>Fungi</taxon>
        <taxon>Fungi incertae sedis</taxon>
        <taxon>Mucoromycota</taxon>
        <taxon>Mucoromycotina</taxon>
        <taxon>Mucoromycetes</taxon>
        <taxon>Mucorales</taxon>
        <taxon>Mucorineae</taxon>
        <taxon>Mucoraceae</taxon>
        <taxon>Mucor</taxon>
    </lineage>
</organism>
<evidence type="ECO:0000259" key="9">
    <source>
        <dbReference type="PROSITE" id="PS51382"/>
    </source>
</evidence>
<evidence type="ECO:0000313" key="10">
    <source>
        <dbReference type="EMBL" id="KAG2212704.1"/>
    </source>
</evidence>
<feature type="transmembrane region" description="Helical" evidence="7">
    <location>
        <begin position="441"/>
        <end position="462"/>
    </location>
</feature>
<feature type="transmembrane region" description="Helical" evidence="7">
    <location>
        <begin position="407"/>
        <end position="429"/>
    </location>
</feature>
<dbReference type="EMBL" id="JAEPRD010000005">
    <property type="protein sequence ID" value="KAG2212704.1"/>
    <property type="molecule type" value="Genomic_DNA"/>
</dbReference>
<reference evidence="10" key="1">
    <citation type="submission" date="2020-12" db="EMBL/GenBank/DDBJ databases">
        <title>Metabolic potential, ecology and presence of endohyphal bacteria is reflected in genomic diversity of Mucoromycotina.</title>
        <authorList>
            <person name="Muszewska A."/>
            <person name="Okrasinska A."/>
            <person name="Steczkiewicz K."/>
            <person name="Drgas O."/>
            <person name="Orlowska M."/>
            <person name="Perlinska-Lenart U."/>
            <person name="Aleksandrzak-Piekarczyk T."/>
            <person name="Szatraj K."/>
            <person name="Zielenkiewicz U."/>
            <person name="Pilsyk S."/>
            <person name="Malc E."/>
            <person name="Mieczkowski P."/>
            <person name="Kruszewska J.S."/>
            <person name="Biernat P."/>
            <person name="Pawlowska J."/>
        </authorList>
    </citation>
    <scope>NUCLEOTIDE SEQUENCE</scope>
    <source>
        <strain evidence="10">WA0000017839</strain>
    </source>
</reference>
<dbReference type="GO" id="GO:0005794">
    <property type="term" value="C:Golgi apparatus"/>
    <property type="evidence" value="ECO:0007669"/>
    <property type="project" value="TreeGrafter"/>
</dbReference>
<comment type="subcellular location">
    <subcellularLocation>
        <location evidence="1">Membrane</location>
        <topology evidence="1">Multi-pass membrane protein</topology>
    </subcellularLocation>
</comment>
<keyword evidence="5 7" id="KW-0472">Membrane</keyword>
<evidence type="ECO:0000313" key="11">
    <source>
        <dbReference type="Proteomes" id="UP000603453"/>
    </source>
</evidence>
<evidence type="ECO:0008006" key="12">
    <source>
        <dbReference type="Google" id="ProtNLM"/>
    </source>
</evidence>
<dbReference type="PANTHER" id="PTHR10783:SF103">
    <property type="entry name" value="SOLUTE CARRIER FAMILY 53 MEMBER 1"/>
    <property type="match status" value="1"/>
</dbReference>
<evidence type="ECO:0000256" key="3">
    <source>
        <dbReference type="ARBA" id="ARBA00022692"/>
    </source>
</evidence>
<keyword evidence="3 7" id="KW-0812">Transmembrane</keyword>
<evidence type="ECO:0000256" key="5">
    <source>
        <dbReference type="ARBA" id="ARBA00023136"/>
    </source>
</evidence>
<feature type="transmembrane region" description="Helical" evidence="7">
    <location>
        <begin position="363"/>
        <end position="387"/>
    </location>
</feature>
<keyword evidence="4 7" id="KW-1133">Transmembrane helix</keyword>
<comment type="caution">
    <text evidence="10">The sequence shown here is derived from an EMBL/GenBank/DDBJ whole genome shotgun (WGS) entry which is preliminary data.</text>
</comment>
<proteinExistence type="inferred from homology"/>
<name>A0A8H7RKN1_9FUNG</name>
<dbReference type="GO" id="GO:0006817">
    <property type="term" value="P:phosphate ion transport"/>
    <property type="evidence" value="ECO:0007669"/>
    <property type="project" value="TreeGrafter"/>
</dbReference>
<dbReference type="PROSITE" id="PS51382">
    <property type="entry name" value="SPX"/>
    <property type="match status" value="1"/>
</dbReference>
<feature type="domain" description="SPX" evidence="9">
    <location>
        <begin position="1"/>
        <end position="273"/>
    </location>
</feature>
<dbReference type="GO" id="GO:0016036">
    <property type="term" value="P:cellular response to phosphate starvation"/>
    <property type="evidence" value="ECO:0007669"/>
    <property type="project" value="TreeGrafter"/>
</dbReference>
<gene>
    <name evidence="10" type="ORF">INT47_000681</name>
</gene>
<evidence type="ECO:0000256" key="7">
    <source>
        <dbReference type="SAM" id="Phobius"/>
    </source>
</evidence>
<feature type="transmembrane region" description="Helical" evidence="7">
    <location>
        <begin position="498"/>
        <end position="515"/>
    </location>
</feature>
<feature type="transmembrane region" description="Helical" evidence="7">
    <location>
        <begin position="588"/>
        <end position="606"/>
    </location>
</feature>
<feature type="compositionally biased region" description="Acidic residues" evidence="6">
    <location>
        <begin position="801"/>
        <end position="814"/>
    </location>
</feature>
<keyword evidence="11" id="KW-1185">Reference proteome</keyword>